<gene>
    <name evidence="1" type="ORF">NDO55_08455</name>
</gene>
<protein>
    <submittedName>
        <fullName evidence="1">SIMPL domain-containing protein</fullName>
    </submittedName>
</protein>
<dbReference type="EMBL" id="JAMSHT010000001">
    <property type="protein sequence ID" value="MCM8557848.1"/>
    <property type="molecule type" value="Genomic_DNA"/>
</dbReference>
<accession>A0A9X2EGZ4</accession>
<dbReference type="Proteomes" id="UP001155128">
    <property type="component" value="Unassembled WGS sequence"/>
</dbReference>
<sequence length="246" mass="26157">MRSLALIPPTMLAACSQAEADPRGVDRDETLLTVSATGQSESRPDEARFSLGVETIARSAETASRLNAEKMQEVMAALAEFEIPEDKMQTSNLSVGRIDYGPNRGRYRAYNILAVRMSDVDRAGDAVTATTNAGGNLVSGPQLTQSDPEAAMKAAYADAYNNARLRADAYAEAAGLQVSRILTIRDGGNGYRDGVYSMNDAMVKQAATAPPPPPLVRTQNVAPFQPGTNQSRVSVTVAFALKLATS</sequence>
<keyword evidence="2" id="KW-1185">Reference proteome</keyword>
<proteinExistence type="predicted"/>
<name>A0A9X2EGZ4_9SPHN</name>
<comment type="caution">
    <text evidence="1">The sequence shown here is derived from an EMBL/GenBank/DDBJ whole genome shotgun (WGS) entry which is preliminary data.</text>
</comment>
<dbReference type="Gene3D" id="3.30.110.170">
    <property type="entry name" value="Protein of unknown function (DUF541), domain 1"/>
    <property type="match status" value="1"/>
</dbReference>
<organism evidence="1 2">
    <name type="scientific">Sphingomicrobium sediminis</name>
    <dbReference type="NCBI Taxonomy" id="2950949"/>
    <lineage>
        <taxon>Bacteria</taxon>
        <taxon>Pseudomonadati</taxon>
        <taxon>Pseudomonadota</taxon>
        <taxon>Alphaproteobacteria</taxon>
        <taxon>Sphingomonadales</taxon>
        <taxon>Sphingomonadaceae</taxon>
        <taxon>Sphingomicrobium</taxon>
    </lineage>
</organism>
<dbReference type="InterPro" id="IPR052022">
    <property type="entry name" value="26kDa_periplasmic_antigen"/>
</dbReference>
<dbReference type="PANTHER" id="PTHR34387">
    <property type="entry name" value="SLR1258 PROTEIN"/>
    <property type="match status" value="1"/>
</dbReference>
<dbReference type="PROSITE" id="PS51257">
    <property type="entry name" value="PROKAR_LIPOPROTEIN"/>
    <property type="match status" value="1"/>
</dbReference>
<reference evidence="1" key="1">
    <citation type="submission" date="2022-06" db="EMBL/GenBank/DDBJ databases">
        <title>Sphingomicrobium sedimins sp. nov., a marine bacterium isolated from tidal flat.</title>
        <authorList>
            <person name="Kim C.-H."/>
            <person name="Yoo Y."/>
            <person name="Kim J.-J."/>
        </authorList>
    </citation>
    <scope>NUCLEOTIDE SEQUENCE</scope>
    <source>
        <strain evidence="1">GRR-S6-50</strain>
    </source>
</reference>
<evidence type="ECO:0000313" key="1">
    <source>
        <dbReference type="EMBL" id="MCM8557848.1"/>
    </source>
</evidence>
<evidence type="ECO:0000313" key="2">
    <source>
        <dbReference type="Proteomes" id="UP001155128"/>
    </source>
</evidence>
<dbReference type="GO" id="GO:0006974">
    <property type="term" value="P:DNA damage response"/>
    <property type="evidence" value="ECO:0007669"/>
    <property type="project" value="TreeGrafter"/>
</dbReference>
<dbReference type="Pfam" id="PF04402">
    <property type="entry name" value="SIMPL"/>
    <property type="match status" value="1"/>
</dbReference>
<dbReference type="InterPro" id="IPR007497">
    <property type="entry name" value="SIMPL/DUF541"/>
</dbReference>
<dbReference type="RefSeq" id="WP_252114270.1">
    <property type="nucleotide sequence ID" value="NZ_JAMSHT010000001.1"/>
</dbReference>
<dbReference type="PANTHER" id="PTHR34387:SF1">
    <property type="entry name" value="PERIPLASMIC IMMUNOGENIC PROTEIN"/>
    <property type="match status" value="1"/>
</dbReference>
<dbReference type="Gene3D" id="3.30.70.2970">
    <property type="entry name" value="Protein of unknown function (DUF541), domain 2"/>
    <property type="match status" value="1"/>
</dbReference>
<dbReference type="AlphaFoldDB" id="A0A9X2EGZ4"/>